<organism evidence="1 2">
    <name type="scientific">Paenibacillus aquistagni</name>
    <dbReference type="NCBI Taxonomy" id="1852522"/>
    <lineage>
        <taxon>Bacteria</taxon>
        <taxon>Bacillati</taxon>
        <taxon>Bacillota</taxon>
        <taxon>Bacilli</taxon>
        <taxon>Bacillales</taxon>
        <taxon>Paenibacillaceae</taxon>
        <taxon>Paenibacillus</taxon>
    </lineage>
</organism>
<dbReference type="STRING" id="1852522.SAMN06295960_3327"/>
<gene>
    <name evidence="1" type="ORF">SAMN06295960_3327</name>
</gene>
<sequence length="122" mass="13389">MAFHFLRIQFMKIDPSFLQSETIEAGLVADPFGIRSKQASSKYASSLPMRFAFLSLYVVHLGLSMNVERPAHTAKNGGETYSIMVAVHSSAFQWMAGEGGYHTNECDRGREAAQDVSSAAQP</sequence>
<dbReference type="EMBL" id="FXAZ01000004">
    <property type="protein sequence ID" value="SMG52002.1"/>
    <property type="molecule type" value="Genomic_DNA"/>
</dbReference>
<dbReference type="Proteomes" id="UP000193834">
    <property type="component" value="Unassembled WGS sequence"/>
</dbReference>
<evidence type="ECO:0000313" key="1">
    <source>
        <dbReference type="EMBL" id="SMG52002.1"/>
    </source>
</evidence>
<protein>
    <submittedName>
        <fullName evidence="1">Uncharacterized protein</fullName>
    </submittedName>
</protein>
<name>A0A1X7LFH3_9BACL</name>
<proteinExistence type="predicted"/>
<accession>A0A1X7LFH3</accession>
<evidence type="ECO:0000313" key="2">
    <source>
        <dbReference type="Proteomes" id="UP000193834"/>
    </source>
</evidence>
<dbReference type="AlphaFoldDB" id="A0A1X7LFH3"/>
<keyword evidence="2" id="KW-1185">Reference proteome</keyword>
<reference evidence="1 2" key="1">
    <citation type="submission" date="2017-04" db="EMBL/GenBank/DDBJ databases">
        <authorList>
            <person name="Afonso C.L."/>
            <person name="Miller P.J."/>
            <person name="Scott M.A."/>
            <person name="Spackman E."/>
            <person name="Goraichik I."/>
            <person name="Dimitrov K.M."/>
            <person name="Suarez D.L."/>
            <person name="Swayne D.E."/>
        </authorList>
    </citation>
    <scope>NUCLEOTIDE SEQUENCE [LARGE SCALE GENOMIC DNA]</scope>
    <source>
        <strain evidence="1 2">11</strain>
    </source>
</reference>